<dbReference type="PROSITE" id="PS00943">
    <property type="entry name" value="UBIA"/>
    <property type="match status" value="1"/>
</dbReference>
<sequence length="291" mass="33368">MKLILKKEHWPYYAQLMRLNRPIGTYLLLWPTLWALWIAAEGIPNWWVLVVFCLGVFLMRSAGCVINDYADRDFDAHVERTKQRPLAQNRITSNEALTVFLVLVLVALGLVLTLNWLTIGLSVVALMLAAMYPFMKRYTYYPQAVLGAAFSWGIPMAFAAITGEVPNLVWLIYISTLLWVLAYDTLYGMVDRDDDLKLGLKSTAILFGDMDLMLVGMIQGMFLLGMLLVGQQLELSWYYFLGWGIATGLIVRQMWRCRKRHPKECFNAFLNNNYVGLVLFLGLVFHYWLGG</sequence>
<dbReference type="FunFam" id="1.10.357.140:FF:000002">
    <property type="entry name" value="4-hydroxybenzoate octaprenyltransferase"/>
    <property type="match status" value="1"/>
</dbReference>
<dbReference type="Proteomes" id="UP000034071">
    <property type="component" value="Chromosome"/>
</dbReference>
<dbReference type="Gene3D" id="1.20.120.1780">
    <property type="entry name" value="UbiA prenyltransferase"/>
    <property type="match status" value="1"/>
</dbReference>
<evidence type="ECO:0000256" key="9">
    <source>
        <dbReference type="ARBA" id="ARBA00022842"/>
    </source>
</evidence>
<feature type="transmembrane region" description="Helical" evidence="12">
    <location>
        <begin position="267"/>
        <end position="289"/>
    </location>
</feature>
<keyword evidence="4 12" id="KW-1003">Cell membrane</keyword>
<dbReference type="CDD" id="cd13959">
    <property type="entry name" value="PT_UbiA_COQ2"/>
    <property type="match status" value="1"/>
</dbReference>
<dbReference type="InterPro" id="IPR000537">
    <property type="entry name" value="UbiA_prenyltransferase"/>
</dbReference>
<evidence type="ECO:0000256" key="13">
    <source>
        <dbReference type="NCBIfam" id="TIGR01474"/>
    </source>
</evidence>
<dbReference type="InterPro" id="IPR030470">
    <property type="entry name" value="UbiA_prenylTrfase_CS"/>
</dbReference>
<reference evidence="14 15" key="1">
    <citation type="submission" date="2015-02" db="EMBL/GenBank/DDBJ databases">
        <title>Complete genome sequence of Kangiella geojedonensis strain YCS-5T.</title>
        <authorList>
            <person name="Kim K.M."/>
        </authorList>
    </citation>
    <scope>NUCLEOTIDE SEQUENCE [LARGE SCALE GENOMIC DNA]</scope>
    <source>
        <strain evidence="14 15">YCS-5</strain>
    </source>
</reference>
<evidence type="ECO:0000256" key="11">
    <source>
        <dbReference type="ARBA" id="ARBA00023136"/>
    </source>
</evidence>
<keyword evidence="8 12" id="KW-0812">Transmembrane</keyword>
<dbReference type="GO" id="GO:0005886">
    <property type="term" value="C:plasma membrane"/>
    <property type="evidence" value="ECO:0007669"/>
    <property type="project" value="UniProtKB-SubCell"/>
</dbReference>
<feature type="transmembrane region" description="Helical" evidence="12">
    <location>
        <begin position="21"/>
        <end position="40"/>
    </location>
</feature>
<evidence type="ECO:0000256" key="10">
    <source>
        <dbReference type="ARBA" id="ARBA00022989"/>
    </source>
</evidence>
<dbReference type="KEGG" id="kge:TQ33_0051"/>
<dbReference type="GO" id="GO:0008412">
    <property type="term" value="F:4-hydroxybenzoate polyprenyltransferase activity"/>
    <property type="evidence" value="ECO:0007669"/>
    <property type="project" value="UniProtKB-UniRule"/>
</dbReference>
<dbReference type="HAMAP" id="MF_01635">
    <property type="entry name" value="UbiA"/>
    <property type="match status" value="1"/>
</dbReference>
<keyword evidence="15" id="KW-1185">Reference proteome</keyword>
<comment type="similarity">
    <text evidence="3 12">Belongs to the UbiA prenyltransferase family.</text>
</comment>
<feature type="transmembrane region" description="Helical" evidence="12">
    <location>
        <begin position="168"/>
        <end position="190"/>
    </location>
</feature>
<protein>
    <recommendedName>
        <fullName evidence="12 13">4-hydroxybenzoate octaprenyltransferase</fullName>
        <ecNumber evidence="12 13">2.5.1.39</ecNumber>
    </recommendedName>
    <alternativeName>
        <fullName evidence="12">4-HB polyprenyltransferase</fullName>
    </alternativeName>
</protein>
<evidence type="ECO:0000256" key="3">
    <source>
        <dbReference type="ARBA" id="ARBA00005985"/>
    </source>
</evidence>
<feature type="transmembrane region" description="Helical" evidence="12">
    <location>
        <begin position="236"/>
        <end position="255"/>
    </location>
</feature>
<comment type="cofactor">
    <cofactor evidence="1 12">
        <name>Mg(2+)</name>
        <dbReference type="ChEBI" id="CHEBI:18420"/>
    </cofactor>
</comment>
<dbReference type="GO" id="GO:0006744">
    <property type="term" value="P:ubiquinone biosynthetic process"/>
    <property type="evidence" value="ECO:0007669"/>
    <property type="project" value="UniProtKB-UniRule"/>
</dbReference>
<dbReference type="EC" id="2.5.1.39" evidence="12 13"/>
<dbReference type="FunFam" id="1.20.120.1780:FF:000001">
    <property type="entry name" value="4-hydroxybenzoate octaprenyltransferase"/>
    <property type="match status" value="1"/>
</dbReference>
<keyword evidence="7 12" id="KW-0831">Ubiquinone biosynthesis</keyword>
<dbReference type="RefSeq" id="WP_046560286.1">
    <property type="nucleotide sequence ID" value="NZ_CP010975.1"/>
</dbReference>
<accession>A0A0F6RAX0</accession>
<evidence type="ECO:0000313" key="15">
    <source>
        <dbReference type="Proteomes" id="UP000034071"/>
    </source>
</evidence>
<keyword evidence="9 12" id="KW-0460">Magnesium</keyword>
<evidence type="ECO:0000313" key="14">
    <source>
        <dbReference type="EMBL" id="AKE51043.1"/>
    </source>
</evidence>
<comment type="catalytic activity">
    <reaction evidence="12">
        <text>all-trans-octaprenyl diphosphate + 4-hydroxybenzoate = 4-hydroxy-3-(all-trans-octaprenyl)benzoate + diphosphate</text>
        <dbReference type="Rhea" id="RHEA:27782"/>
        <dbReference type="ChEBI" id="CHEBI:1617"/>
        <dbReference type="ChEBI" id="CHEBI:17879"/>
        <dbReference type="ChEBI" id="CHEBI:33019"/>
        <dbReference type="ChEBI" id="CHEBI:57711"/>
        <dbReference type="EC" id="2.5.1.39"/>
    </reaction>
</comment>
<evidence type="ECO:0000256" key="1">
    <source>
        <dbReference type="ARBA" id="ARBA00001946"/>
    </source>
</evidence>
<proteinExistence type="inferred from homology"/>
<dbReference type="AlphaFoldDB" id="A0A0F6RAX0"/>
<feature type="transmembrane region" description="Helical" evidence="12">
    <location>
        <begin position="144"/>
        <end position="162"/>
    </location>
</feature>
<name>A0A0F6RAX0_9GAMM</name>
<dbReference type="InterPro" id="IPR039653">
    <property type="entry name" value="Prenyltransferase"/>
</dbReference>
<keyword evidence="10 12" id="KW-1133">Transmembrane helix</keyword>
<dbReference type="InterPro" id="IPR044878">
    <property type="entry name" value="UbiA_sf"/>
</dbReference>
<dbReference type="Gene3D" id="1.10.357.140">
    <property type="entry name" value="UbiA prenyltransferase"/>
    <property type="match status" value="1"/>
</dbReference>
<organism evidence="14 15">
    <name type="scientific">Kangiella geojedonensis</name>
    <dbReference type="NCBI Taxonomy" id="914150"/>
    <lineage>
        <taxon>Bacteria</taxon>
        <taxon>Pseudomonadati</taxon>
        <taxon>Pseudomonadota</taxon>
        <taxon>Gammaproteobacteria</taxon>
        <taxon>Kangiellales</taxon>
        <taxon>Kangiellaceae</taxon>
        <taxon>Kangiella</taxon>
    </lineage>
</organism>
<feature type="transmembrane region" description="Helical" evidence="12">
    <location>
        <begin position="91"/>
        <end position="110"/>
    </location>
</feature>
<keyword evidence="11 12" id="KW-0472">Membrane</keyword>
<comment type="function">
    <text evidence="12">Catalyzes the prenylation of para-hydroxybenzoate (PHB) with an all-trans polyprenyl group. Mediates the second step in the final reaction sequence of ubiquinone-8 (UQ-8) biosynthesis, which is the condensation of the polyisoprenoid side chain with PHB, generating the first membrane-bound Q intermediate 3-octaprenyl-4-hydroxybenzoate.</text>
</comment>
<keyword evidence="5 12" id="KW-0997">Cell inner membrane</keyword>
<evidence type="ECO:0000256" key="7">
    <source>
        <dbReference type="ARBA" id="ARBA00022688"/>
    </source>
</evidence>
<dbReference type="STRING" id="914150.TQ33_0051"/>
<evidence type="ECO:0000256" key="12">
    <source>
        <dbReference type="HAMAP-Rule" id="MF_01635"/>
    </source>
</evidence>
<dbReference type="HOGENOM" id="CLU_034879_1_0_6"/>
<gene>
    <name evidence="12" type="primary">ubiA</name>
    <name evidence="14" type="ORF">TQ33_0051</name>
</gene>
<evidence type="ECO:0000256" key="8">
    <source>
        <dbReference type="ARBA" id="ARBA00022692"/>
    </source>
</evidence>
<feature type="transmembrane region" description="Helical" evidence="12">
    <location>
        <begin position="46"/>
        <end position="70"/>
    </location>
</feature>
<dbReference type="PANTHER" id="PTHR11048:SF28">
    <property type="entry name" value="4-HYDROXYBENZOATE POLYPRENYLTRANSFERASE, MITOCHONDRIAL"/>
    <property type="match status" value="1"/>
</dbReference>
<dbReference type="PATRIC" id="fig|914150.5.peg.51"/>
<comment type="pathway">
    <text evidence="12">Cofactor biosynthesis; ubiquinone biosynthesis.</text>
</comment>
<evidence type="ECO:0000256" key="4">
    <source>
        <dbReference type="ARBA" id="ARBA00022475"/>
    </source>
</evidence>
<dbReference type="UniPathway" id="UPA00232"/>
<dbReference type="Pfam" id="PF01040">
    <property type="entry name" value="UbiA"/>
    <property type="match status" value="1"/>
</dbReference>
<dbReference type="InterPro" id="IPR006370">
    <property type="entry name" value="HB_polyprenyltransferase-like"/>
</dbReference>
<evidence type="ECO:0000256" key="5">
    <source>
        <dbReference type="ARBA" id="ARBA00022519"/>
    </source>
</evidence>
<comment type="subcellular location">
    <subcellularLocation>
        <location evidence="12">Cell inner membrane</location>
        <topology evidence="12">Multi-pass membrane protein</topology>
    </subcellularLocation>
    <subcellularLocation>
        <location evidence="2">Membrane</location>
        <topology evidence="2">Multi-pass membrane protein</topology>
    </subcellularLocation>
</comment>
<dbReference type="EMBL" id="CP010975">
    <property type="protein sequence ID" value="AKE51043.1"/>
    <property type="molecule type" value="Genomic_DNA"/>
</dbReference>
<evidence type="ECO:0000256" key="2">
    <source>
        <dbReference type="ARBA" id="ARBA00004141"/>
    </source>
</evidence>
<keyword evidence="6 12" id="KW-0808">Transferase</keyword>
<dbReference type="PANTHER" id="PTHR11048">
    <property type="entry name" value="PRENYLTRANSFERASES"/>
    <property type="match status" value="1"/>
</dbReference>
<dbReference type="OrthoDB" id="9782418at2"/>
<evidence type="ECO:0000256" key="6">
    <source>
        <dbReference type="ARBA" id="ARBA00022679"/>
    </source>
</evidence>
<dbReference type="NCBIfam" id="TIGR01474">
    <property type="entry name" value="ubiA_proteo"/>
    <property type="match status" value="1"/>
</dbReference>